<dbReference type="SUPFAM" id="SSF56801">
    <property type="entry name" value="Acetyl-CoA synthetase-like"/>
    <property type="match status" value="1"/>
</dbReference>
<evidence type="ECO:0000259" key="3">
    <source>
        <dbReference type="Pfam" id="PF00501"/>
    </source>
</evidence>
<evidence type="ECO:0000313" key="6">
    <source>
        <dbReference type="Proteomes" id="UP001589783"/>
    </source>
</evidence>
<proteinExistence type="inferred from homology"/>
<reference evidence="5 6" key="1">
    <citation type="submission" date="2024-09" db="EMBL/GenBank/DDBJ databases">
        <authorList>
            <person name="Sun Q."/>
            <person name="Mori K."/>
        </authorList>
    </citation>
    <scope>NUCLEOTIDE SEQUENCE [LARGE SCALE GENOMIC DNA]</scope>
    <source>
        <strain evidence="5 6">CCM 7957</strain>
    </source>
</reference>
<feature type="domain" description="AMP-dependent synthetase/ligase" evidence="3">
    <location>
        <begin position="28"/>
        <end position="391"/>
    </location>
</feature>
<dbReference type="Gene3D" id="3.30.300.30">
    <property type="match status" value="1"/>
</dbReference>
<keyword evidence="2" id="KW-0436">Ligase</keyword>
<dbReference type="Gene3D" id="2.30.38.10">
    <property type="entry name" value="Luciferase, Domain 3"/>
    <property type="match status" value="1"/>
</dbReference>
<dbReference type="InterPro" id="IPR000873">
    <property type="entry name" value="AMP-dep_synth/lig_dom"/>
</dbReference>
<gene>
    <name evidence="5" type="ORF">ACFFJD_08140</name>
</gene>
<dbReference type="RefSeq" id="WP_382362919.1">
    <property type="nucleotide sequence ID" value="NZ_JBHLWV010000016.1"/>
</dbReference>
<dbReference type="Gene3D" id="3.40.50.980">
    <property type="match status" value="2"/>
</dbReference>
<protein>
    <submittedName>
        <fullName evidence="5">Class I adenylate-forming enzyme family protein</fullName>
    </submittedName>
</protein>
<evidence type="ECO:0000256" key="2">
    <source>
        <dbReference type="ARBA" id="ARBA00022598"/>
    </source>
</evidence>
<dbReference type="Pfam" id="PF00501">
    <property type="entry name" value="AMP-binding"/>
    <property type="match status" value="1"/>
</dbReference>
<dbReference type="InterPro" id="IPR020845">
    <property type="entry name" value="AMP-binding_CS"/>
</dbReference>
<dbReference type="PANTHER" id="PTHR43201">
    <property type="entry name" value="ACYL-COA SYNTHETASE"/>
    <property type="match status" value="1"/>
</dbReference>
<accession>A0ABV6H8C0</accession>
<dbReference type="Proteomes" id="UP001589783">
    <property type="component" value="Unassembled WGS sequence"/>
</dbReference>
<name>A0ABV6H8C0_9ACTN</name>
<feature type="domain" description="AMP-binding enzyme C-terminal" evidence="4">
    <location>
        <begin position="442"/>
        <end position="518"/>
    </location>
</feature>
<organism evidence="5 6">
    <name type="scientific">Gordonia phosphorivorans</name>
    <dbReference type="NCBI Taxonomy" id="1056982"/>
    <lineage>
        <taxon>Bacteria</taxon>
        <taxon>Bacillati</taxon>
        <taxon>Actinomycetota</taxon>
        <taxon>Actinomycetes</taxon>
        <taxon>Mycobacteriales</taxon>
        <taxon>Gordoniaceae</taxon>
        <taxon>Gordonia</taxon>
    </lineage>
</organism>
<dbReference type="InterPro" id="IPR025110">
    <property type="entry name" value="AMP-bd_C"/>
</dbReference>
<sequence length="536" mass="56964">MMRTLTESLWTADHSRPIVELTVGELLRQAAADVPDKCAVISVGPGREDRTWTYAELLDDAERAASWLLDRFQPGEHVAVWAPNVPEWLVLQYGAALAGLVLVAVNPALRDGELAYALRRAECVGVFSVGEFRGTDMASMVQRVCADIPEIRENVDLNGWLPRVRATAPRAELPVVAPEAPTQIQFTSGTTGSPKAAVLAHRAMVSNAAFVRERCGLAAGATYATALPLFHTAGCGLAVMGSFYDRATLVLAEIFDPATVLKGMADHRAAAFGGVPLMLHALLGFPGREEFDLSALTVLMSGGDAVPAALIDGWARAYGVGSSAVYGQTEASPIICQTSPADAPEDALHTAGQPLPNADVAILDPDTGAVAPIGAEGEICARGYQVMLGYLGMPEATARTVDADGWLHTGDLGTMDARGYVTVTGRLKDLIIRGGENIYPREVEEALVEHPAVANAAVLGRRDEAWGEQVVAVVTLDPAQDAPSADDLHAHVRGLLAPHKTPRDWYVVTELPVNAMGKLQKFRLRDGIEAGDLQPL</sequence>
<evidence type="ECO:0000259" key="4">
    <source>
        <dbReference type="Pfam" id="PF13193"/>
    </source>
</evidence>
<keyword evidence="6" id="KW-1185">Reference proteome</keyword>
<dbReference type="PROSITE" id="PS00455">
    <property type="entry name" value="AMP_BINDING"/>
    <property type="match status" value="1"/>
</dbReference>
<dbReference type="Pfam" id="PF13193">
    <property type="entry name" value="AMP-binding_C"/>
    <property type="match status" value="1"/>
</dbReference>
<comment type="similarity">
    <text evidence="1">Belongs to the ATP-dependent AMP-binding enzyme family.</text>
</comment>
<dbReference type="EMBL" id="JBHLWV010000016">
    <property type="protein sequence ID" value="MFC0314819.1"/>
    <property type="molecule type" value="Genomic_DNA"/>
</dbReference>
<comment type="caution">
    <text evidence="5">The sequence shown here is derived from an EMBL/GenBank/DDBJ whole genome shotgun (WGS) entry which is preliminary data.</text>
</comment>
<evidence type="ECO:0000256" key="1">
    <source>
        <dbReference type="ARBA" id="ARBA00006432"/>
    </source>
</evidence>
<evidence type="ECO:0000313" key="5">
    <source>
        <dbReference type="EMBL" id="MFC0314819.1"/>
    </source>
</evidence>
<dbReference type="PANTHER" id="PTHR43201:SF5">
    <property type="entry name" value="MEDIUM-CHAIN ACYL-COA LIGASE ACSF2, MITOCHONDRIAL"/>
    <property type="match status" value="1"/>
</dbReference>
<dbReference type="InterPro" id="IPR045851">
    <property type="entry name" value="AMP-bd_C_sf"/>
</dbReference>